<dbReference type="Proteomes" id="UP000190285">
    <property type="component" value="Unassembled WGS sequence"/>
</dbReference>
<organism evidence="1 2">
    <name type="scientific">Maledivibacter halophilus</name>
    <dbReference type="NCBI Taxonomy" id="36842"/>
    <lineage>
        <taxon>Bacteria</taxon>
        <taxon>Bacillati</taxon>
        <taxon>Bacillota</taxon>
        <taxon>Clostridia</taxon>
        <taxon>Peptostreptococcales</taxon>
        <taxon>Caminicellaceae</taxon>
        <taxon>Maledivibacter</taxon>
    </lineage>
</organism>
<dbReference type="AlphaFoldDB" id="A0A1T5IN45"/>
<gene>
    <name evidence="1" type="ORF">SAMN02194393_00560</name>
</gene>
<accession>A0A1T5IN45</accession>
<reference evidence="1 2" key="1">
    <citation type="submission" date="2017-02" db="EMBL/GenBank/DDBJ databases">
        <authorList>
            <person name="Peterson S.W."/>
        </authorList>
    </citation>
    <scope>NUCLEOTIDE SEQUENCE [LARGE SCALE GENOMIC DNA]</scope>
    <source>
        <strain evidence="1 2">M1</strain>
    </source>
</reference>
<sequence length="40" mass="4902">MVRKRRELSSTGIYHIMIRRNEKKKKIILTEKAARDFIDR</sequence>
<dbReference type="EMBL" id="FUZT01000001">
    <property type="protein sequence ID" value="SKC40550.1"/>
    <property type="molecule type" value="Genomic_DNA"/>
</dbReference>
<proteinExistence type="predicted"/>
<name>A0A1T5IN45_9FIRM</name>
<protein>
    <submittedName>
        <fullName evidence="1">Uncharacterized protein</fullName>
    </submittedName>
</protein>
<dbReference type="STRING" id="36842.SAMN02194393_00560"/>
<evidence type="ECO:0000313" key="1">
    <source>
        <dbReference type="EMBL" id="SKC40550.1"/>
    </source>
</evidence>
<evidence type="ECO:0000313" key="2">
    <source>
        <dbReference type="Proteomes" id="UP000190285"/>
    </source>
</evidence>
<dbReference type="RefSeq" id="WP_280175240.1">
    <property type="nucleotide sequence ID" value="NZ_FUZT01000001.1"/>
</dbReference>
<keyword evidence="2" id="KW-1185">Reference proteome</keyword>